<name>A0AAV7V983_PLEWA</name>
<feature type="region of interest" description="Disordered" evidence="1">
    <location>
        <begin position="48"/>
        <end position="133"/>
    </location>
</feature>
<protein>
    <submittedName>
        <fullName evidence="2">Uncharacterized protein</fullName>
    </submittedName>
</protein>
<comment type="caution">
    <text evidence="2">The sequence shown here is derived from an EMBL/GenBank/DDBJ whole genome shotgun (WGS) entry which is preliminary data.</text>
</comment>
<evidence type="ECO:0000256" key="1">
    <source>
        <dbReference type="SAM" id="MobiDB-lite"/>
    </source>
</evidence>
<organism evidence="2 3">
    <name type="scientific">Pleurodeles waltl</name>
    <name type="common">Iberian ribbed newt</name>
    <dbReference type="NCBI Taxonomy" id="8319"/>
    <lineage>
        <taxon>Eukaryota</taxon>
        <taxon>Metazoa</taxon>
        <taxon>Chordata</taxon>
        <taxon>Craniata</taxon>
        <taxon>Vertebrata</taxon>
        <taxon>Euteleostomi</taxon>
        <taxon>Amphibia</taxon>
        <taxon>Batrachia</taxon>
        <taxon>Caudata</taxon>
        <taxon>Salamandroidea</taxon>
        <taxon>Salamandridae</taxon>
        <taxon>Pleurodelinae</taxon>
        <taxon>Pleurodeles</taxon>
    </lineage>
</organism>
<feature type="compositionally biased region" description="Polar residues" evidence="1">
    <location>
        <begin position="72"/>
        <end position="89"/>
    </location>
</feature>
<sequence length="133" mass="14313">MNRATRGRGSGPPLQAAHQQQSGELVALIAVAVGGTVRLMKFRHPGSSALLLGRHPPKRQASRLREAAALGSSESPFHTPPSSQGSRVSSARRKHPHHHSTFCDPLRPQGEALCPPQHPSPRLRPSRLAELSI</sequence>
<feature type="compositionally biased region" description="Basic residues" evidence="1">
    <location>
        <begin position="90"/>
        <end position="100"/>
    </location>
</feature>
<gene>
    <name evidence="2" type="ORF">NDU88_001953</name>
</gene>
<dbReference type="EMBL" id="JANPWB010000003">
    <property type="protein sequence ID" value="KAJ1198109.1"/>
    <property type="molecule type" value="Genomic_DNA"/>
</dbReference>
<dbReference type="AlphaFoldDB" id="A0AAV7V983"/>
<dbReference type="Proteomes" id="UP001066276">
    <property type="component" value="Chromosome 2_1"/>
</dbReference>
<proteinExistence type="predicted"/>
<evidence type="ECO:0000313" key="2">
    <source>
        <dbReference type="EMBL" id="KAJ1198109.1"/>
    </source>
</evidence>
<keyword evidence="3" id="KW-1185">Reference proteome</keyword>
<reference evidence="2" key="1">
    <citation type="journal article" date="2022" name="bioRxiv">
        <title>Sequencing and chromosome-scale assembly of the giantPleurodeles waltlgenome.</title>
        <authorList>
            <person name="Brown T."/>
            <person name="Elewa A."/>
            <person name="Iarovenko S."/>
            <person name="Subramanian E."/>
            <person name="Araus A.J."/>
            <person name="Petzold A."/>
            <person name="Susuki M."/>
            <person name="Suzuki K.-i.T."/>
            <person name="Hayashi T."/>
            <person name="Toyoda A."/>
            <person name="Oliveira C."/>
            <person name="Osipova E."/>
            <person name="Leigh N.D."/>
            <person name="Simon A."/>
            <person name="Yun M.H."/>
        </authorList>
    </citation>
    <scope>NUCLEOTIDE SEQUENCE</scope>
    <source>
        <strain evidence="2">20211129_DDA</strain>
        <tissue evidence="2">Liver</tissue>
    </source>
</reference>
<accession>A0AAV7V983</accession>
<evidence type="ECO:0000313" key="3">
    <source>
        <dbReference type="Proteomes" id="UP001066276"/>
    </source>
</evidence>